<evidence type="ECO:0000313" key="1">
    <source>
        <dbReference type="EMBL" id="MBW4659359.1"/>
    </source>
</evidence>
<dbReference type="SUPFAM" id="SSF52833">
    <property type="entry name" value="Thioredoxin-like"/>
    <property type="match status" value="1"/>
</dbReference>
<dbReference type="Gene3D" id="3.40.30.10">
    <property type="entry name" value="Glutaredoxin"/>
    <property type="match status" value="1"/>
</dbReference>
<accession>A0A951UN05</accession>
<dbReference type="InterPro" id="IPR036249">
    <property type="entry name" value="Thioredoxin-like_sf"/>
</dbReference>
<proteinExistence type="predicted"/>
<name>A0A951UN05_9CYAN</name>
<dbReference type="NCBIfam" id="NF038096">
    <property type="entry name" value="thylak_slr1796"/>
    <property type="match status" value="1"/>
</dbReference>
<reference evidence="1" key="2">
    <citation type="journal article" date="2022" name="Microbiol. Resour. Announc.">
        <title>Metagenome Sequencing to Explore Phylogenomics of Terrestrial Cyanobacteria.</title>
        <authorList>
            <person name="Ward R.D."/>
            <person name="Stajich J.E."/>
            <person name="Johansen J.R."/>
            <person name="Huntemann M."/>
            <person name="Clum A."/>
            <person name="Foster B."/>
            <person name="Foster B."/>
            <person name="Roux S."/>
            <person name="Palaniappan K."/>
            <person name="Varghese N."/>
            <person name="Mukherjee S."/>
            <person name="Reddy T.B.K."/>
            <person name="Daum C."/>
            <person name="Copeland A."/>
            <person name="Chen I.A."/>
            <person name="Ivanova N.N."/>
            <person name="Kyrpides N.C."/>
            <person name="Shapiro N."/>
            <person name="Eloe-Fadrosh E.A."/>
            <person name="Pietrasiak N."/>
        </authorList>
    </citation>
    <scope>NUCLEOTIDE SEQUENCE</scope>
    <source>
        <strain evidence="1">UHER 2000/2452</strain>
    </source>
</reference>
<organism evidence="1 2">
    <name type="scientific">Drouetiella hepatica Uher 2000/2452</name>
    <dbReference type="NCBI Taxonomy" id="904376"/>
    <lineage>
        <taxon>Bacteria</taxon>
        <taxon>Bacillati</taxon>
        <taxon>Cyanobacteriota</taxon>
        <taxon>Cyanophyceae</taxon>
        <taxon>Oculatellales</taxon>
        <taxon>Oculatellaceae</taxon>
        <taxon>Drouetiella</taxon>
    </lineage>
</organism>
<reference evidence="1" key="1">
    <citation type="submission" date="2021-05" db="EMBL/GenBank/DDBJ databases">
        <authorList>
            <person name="Pietrasiak N."/>
            <person name="Ward R."/>
            <person name="Stajich J.E."/>
            <person name="Kurbessoian T."/>
        </authorList>
    </citation>
    <scope>NUCLEOTIDE SEQUENCE</scope>
    <source>
        <strain evidence="1">UHER 2000/2452</strain>
    </source>
</reference>
<protein>
    <submittedName>
        <fullName evidence="1">Thylakoid membrane photosystem I accumulation factor</fullName>
    </submittedName>
</protein>
<sequence length="184" mass="20401">MARTVVCLFLGLVLSTVLWVTPGTSPVWAALTDDRYEGNIFPLYAGNGSLVPPRITLAEARQRQLPALLVFYIDDSADCKRYASVVSQLDAFYGRAAGFIPISVDAIPSETRYESTDPGYYYSGFVPQTVLLDQEGKVVLDQKGAIAFETVDDAFRKVFDLLPRSESVELKRRQVNEVNTELVP</sequence>
<evidence type="ECO:0000313" key="2">
    <source>
        <dbReference type="Proteomes" id="UP000757435"/>
    </source>
</evidence>
<dbReference type="EMBL" id="JAHHHD010000011">
    <property type="protein sequence ID" value="MBW4659359.1"/>
    <property type="molecule type" value="Genomic_DNA"/>
</dbReference>
<dbReference type="InterPro" id="IPR048069">
    <property type="entry name" value="Thylak_slr1796"/>
</dbReference>
<comment type="caution">
    <text evidence="1">The sequence shown here is derived from an EMBL/GenBank/DDBJ whole genome shotgun (WGS) entry which is preliminary data.</text>
</comment>
<dbReference type="Proteomes" id="UP000757435">
    <property type="component" value="Unassembled WGS sequence"/>
</dbReference>
<gene>
    <name evidence="1" type="ORF">KME15_11840</name>
</gene>
<dbReference type="AlphaFoldDB" id="A0A951UN05"/>